<keyword evidence="2" id="KW-1185">Reference proteome</keyword>
<reference evidence="1 2" key="1">
    <citation type="journal article" date="2018" name="bioRxiv">
        <title>Evidence of independent acquisition and adaption of ultra-small bacteria to human hosts across the highly diverse yet reduced genomes of the phylum Saccharibacteria.</title>
        <authorList>
            <person name="McLean J.S."/>
            <person name="Bor B."/>
            <person name="To T.T."/>
            <person name="Liu Q."/>
            <person name="Kearns K.A."/>
            <person name="Solden L.M."/>
            <person name="Wrighton K.C."/>
            <person name="He X."/>
            <person name="Shi W."/>
        </authorList>
    </citation>
    <scope>NUCLEOTIDE SEQUENCE [LARGE SCALE GENOMIC DNA]</scope>
    <source>
        <strain evidence="1 2">TM7_KMM_G3_1_HOT_351</strain>
    </source>
</reference>
<proteinExistence type="predicted"/>
<protein>
    <submittedName>
        <fullName evidence="1">Uncharacterized protein</fullName>
    </submittedName>
</protein>
<name>A0ABY0FLH4_9BACT</name>
<accession>A0ABY0FLH4</accession>
<comment type="caution">
    <text evidence="1">The sequence shown here is derived from an EMBL/GenBank/DDBJ whole genome shotgun (WGS) entry which is preliminary data.</text>
</comment>
<dbReference type="EMBL" id="PRLL01000025">
    <property type="protein sequence ID" value="RYC73163.1"/>
    <property type="molecule type" value="Genomic_DNA"/>
</dbReference>
<gene>
    <name evidence="1" type="ORF">G3KMM_00528</name>
</gene>
<reference evidence="1 2" key="2">
    <citation type="journal article" date="2020" name="Cell Rep.">
        <title>Acquisition and Adaptation of Ultra-small Parasitic Reduced Genome Bacteria to Mammalian Hosts.</title>
        <authorList>
            <person name="McLean J.S."/>
            <person name="Bor B."/>
            <person name="Kerns K.A."/>
            <person name="Liu Q."/>
            <person name="To T.T."/>
            <person name="Solden L."/>
            <person name="Hendrickson E.L."/>
            <person name="Wrighton K."/>
            <person name="Shi W."/>
            <person name="He X."/>
        </authorList>
    </citation>
    <scope>NUCLEOTIDE SEQUENCE [LARGE SCALE GENOMIC DNA]</scope>
    <source>
        <strain evidence="1 2">TM7_KMM_G3_1_HOT_351</strain>
    </source>
</reference>
<organism evidence="1 2">
    <name type="scientific">Candidatus Nanosyncoccus nanoralicus</name>
    <dbReference type="NCBI Taxonomy" id="2171996"/>
    <lineage>
        <taxon>Bacteria</taxon>
        <taxon>Candidatus Saccharimonadota</taxon>
        <taxon>Candidatus Nanosyncoccalia</taxon>
        <taxon>Candidatus Nanosyncoccales</taxon>
        <taxon>Candidatus Nanosyncoccaceae</taxon>
        <taxon>Candidatus Nanosyncoccus</taxon>
    </lineage>
</organism>
<evidence type="ECO:0000313" key="1">
    <source>
        <dbReference type="EMBL" id="RYC73163.1"/>
    </source>
</evidence>
<evidence type="ECO:0000313" key="2">
    <source>
        <dbReference type="Proteomes" id="UP001191004"/>
    </source>
</evidence>
<sequence length="40" mass="4701">MSDEDFRRQNDGLDLGMSGKPRAFIELDDLDYKDRTFDCD</sequence>
<dbReference type="Proteomes" id="UP001191004">
    <property type="component" value="Unassembled WGS sequence"/>
</dbReference>